<dbReference type="EMBL" id="QRXG01000033">
    <property type="protein sequence ID" value="RGT78758.1"/>
    <property type="molecule type" value="Genomic_DNA"/>
</dbReference>
<protein>
    <submittedName>
        <fullName evidence="1">Uncharacterized protein</fullName>
    </submittedName>
</protein>
<dbReference type="PROSITE" id="PS51257">
    <property type="entry name" value="PROKAR_LIPOPROTEIN"/>
    <property type="match status" value="1"/>
</dbReference>
<accession>A0A412Q0J7</accession>
<dbReference type="Proteomes" id="UP000284296">
    <property type="component" value="Unassembled WGS sequence"/>
</dbReference>
<dbReference type="AlphaFoldDB" id="A0A412Q0J7"/>
<proteinExistence type="predicted"/>
<gene>
    <name evidence="1" type="ORF">DWX06_14010</name>
</gene>
<name>A0A412Q0J7_9FIRM</name>
<dbReference type="RefSeq" id="WP_118004462.1">
    <property type="nucleotide sequence ID" value="NZ_QRXF01000021.1"/>
</dbReference>
<comment type="caution">
    <text evidence="1">The sequence shown here is derived from an EMBL/GenBank/DDBJ whole genome shotgun (WGS) entry which is preliminary data.</text>
</comment>
<evidence type="ECO:0000313" key="2">
    <source>
        <dbReference type="Proteomes" id="UP000284296"/>
    </source>
</evidence>
<organism evidence="1 2">
    <name type="scientific">Agathobacter rectalis</name>
    <dbReference type="NCBI Taxonomy" id="39491"/>
    <lineage>
        <taxon>Bacteria</taxon>
        <taxon>Bacillati</taxon>
        <taxon>Bacillota</taxon>
        <taxon>Clostridia</taxon>
        <taxon>Lachnospirales</taxon>
        <taxon>Lachnospiraceae</taxon>
        <taxon>Agathobacter</taxon>
    </lineage>
</organism>
<sequence>MKKLSNLLGINLISPIRYIRSVVICVPVLITLTACGNVHSEQSKNLDSTTCETEIEHSTTSEANCNLKGEILLLDSEVNSMALNDEELGNIQKIIESGMWNEETAECIDDCLISIDGMDYYYHQECGTINDKIHRRHMILNNEDKEMLNSIIANCSD</sequence>
<evidence type="ECO:0000313" key="1">
    <source>
        <dbReference type="EMBL" id="RGT78758.1"/>
    </source>
</evidence>
<reference evidence="1 2" key="1">
    <citation type="submission" date="2018-08" db="EMBL/GenBank/DDBJ databases">
        <title>A genome reference for cultivated species of the human gut microbiota.</title>
        <authorList>
            <person name="Zou Y."/>
            <person name="Xue W."/>
            <person name="Luo G."/>
        </authorList>
    </citation>
    <scope>NUCLEOTIDE SEQUENCE [LARGE SCALE GENOMIC DNA]</scope>
    <source>
        <strain evidence="1 2">AF18-16LB</strain>
    </source>
</reference>